<comment type="subcellular location">
    <subcellularLocation>
        <location evidence="1">Membrane</location>
        <topology evidence="1">Multi-pass membrane protein</topology>
    </subcellularLocation>
</comment>
<dbReference type="Gene3D" id="1.20.120.1630">
    <property type="match status" value="1"/>
</dbReference>
<gene>
    <name evidence="7" type="ORF">DSM5745_05787</name>
</gene>
<organism evidence="7 8">
    <name type="scientific">Aspergillus mulundensis</name>
    <dbReference type="NCBI Taxonomy" id="1810919"/>
    <lineage>
        <taxon>Eukaryota</taxon>
        <taxon>Fungi</taxon>
        <taxon>Dikarya</taxon>
        <taxon>Ascomycota</taxon>
        <taxon>Pezizomycotina</taxon>
        <taxon>Eurotiomycetes</taxon>
        <taxon>Eurotiomycetidae</taxon>
        <taxon>Eurotiales</taxon>
        <taxon>Aspergillaceae</taxon>
        <taxon>Aspergillus</taxon>
        <taxon>Aspergillus subgen. Nidulantes</taxon>
    </lineage>
</organism>
<keyword evidence="4 5" id="KW-0472">Membrane</keyword>
<evidence type="ECO:0000256" key="2">
    <source>
        <dbReference type="ARBA" id="ARBA00022692"/>
    </source>
</evidence>
<name>A0A3D8RY29_9EURO</name>
<proteinExistence type="predicted"/>
<evidence type="ECO:0000256" key="3">
    <source>
        <dbReference type="ARBA" id="ARBA00022989"/>
    </source>
</evidence>
<keyword evidence="8" id="KW-1185">Reference proteome</keyword>
<feature type="transmembrane region" description="Helical" evidence="5">
    <location>
        <begin position="103"/>
        <end position="128"/>
    </location>
</feature>
<feature type="transmembrane region" description="Helical" evidence="5">
    <location>
        <begin position="200"/>
        <end position="220"/>
    </location>
</feature>
<dbReference type="Proteomes" id="UP000256690">
    <property type="component" value="Unassembled WGS sequence"/>
</dbReference>
<dbReference type="AlphaFoldDB" id="A0A3D8RY29"/>
<dbReference type="STRING" id="1810919.A0A3D8RY29"/>
<dbReference type="GO" id="GO:0006629">
    <property type="term" value="P:lipid metabolic process"/>
    <property type="evidence" value="ECO:0007669"/>
    <property type="project" value="InterPro"/>
</dbReference>
<evidence type="ECO:0000313" key="7">
    <source>
        <dbReference type="EMBL" id="RDW78935.1"/>
    </source>
</evidence>
<evidence type="ECO:0000256" key="5">
    <source>
        <dbReference type="SAM" id="Phobius"/>
    </source>
</evidence>
<protein>
    <recommendedName>
        <fullName evidence="6">3-oxo-5-alpha-steroid 4-dehydrogenase C-terminal domain-containing protein</fullName>
    </recommendedName>
</protein>
<evidence type="ECO:0000256" key="1">
    <source>
        <dbReference type="ARBA" id="ARBA00004141"/>
    </source>
</evidence>
<evidence type="ECO:0000256" key="4">
    <source>
        <dbReference type="ARBA" id="ARBA00023136"/>
    </source>
</evidence>
<dbReference type="InterPro" id="IPR001104">
    <property type="entry name" value="3-oxo-5_a-steroid_4-DH_C"/>
</dbReference>
<keyword evidence="2 5" id="KW-0812">Transmembrane</keyword>
<dbReference type="RefSeq" id="XP_026603635.1">
    <property type="nucleotide sequence ID" value="XM_026747803.1"/>
</dbReference>
<evidence type="ECO:0000259" key="6">
    <source>
        <dbReference type="Pfam" id="PF02544"/>
    </source>
</evidence>
<dbReference type="GeneID" id="38116157"/>
<accession>A0A3D8RY29</accession>
<dbReference type="Pfam" id="PF02544">
    <property type="entry name" value="Steroid_dh"/>
    <property type="match status" value="1"/>
</dbReference>
<dbReference type="GO" id="GO:0016627">
    <property type="term" value="F:oxidoreductase activity, acting on the CH-CH group of donors"/>
    <property type="evidence" value="ECO:0007669"/>
    <property type="project" value="InterPro"/>
</dbReference>
<comment type="caution">
    <text evidence="7">The sequence shown here is derived from an EMBL/GenBank/DDBJ whole genome shotgun (WGS) entry which is preliminary data.</text>
</comment>
<keyword evidence="3 5" id="KW-1133">Transmembrane helix</keyword>
<feature type="transmembrane region" description="Helical" evidence="5">
    <location>
        <begin position="176"/>
        <end position="194"/>
    </location>
</feature>
<dbReference type="EMBL" id="PVWQ01000006">
    <property type="protein sequence ID" value="RDW78935.1"/>
    <property type="molecule type" value="Genomic_DNA"/>
</dbReference>
<feature type="domain" description="3-oxo-5-alpha-steroid 4-dehydrogenase C-terminal" evidence="6">
    <location>
        <begin position="105"/>
        <end position="219"/>
    </location>
</feature>
<reference evidence="7 8" key="1">
    <citation type="journal article" date="2018" name="IMA Fungus">
        <title>IMA Genome-F 9: Draft genome sequence of Annulohypoxylon stygium, Aspergillus mulundensis, Berkeleyomyces basicola (syn. Thielaviopsis basicola), Ceratocystis smalleyi, two Cercospora beticola strains, Coleophoma cylindrospora, Fusarium fracticaudum, Phialophora cf. hyalina, and Morchella septimelata.</title>
        <authorList>
            <person name="Wingfield B.D."/>
            <person name="Bills G.F."/>
            <person name="Dong Y."/>
            <person name="Huang W."/>
            <person name="Nel W.J."/>
            <person name="Swalarsk-Parry B.S."/>
            <person name="Vaghefi N."/>
            <person name="Wilken P.M."/>
            <person name="An Z."/>
            <person name="de Beer Z.W."/>
            <person name="De Vos L."/>
            <person name="Chen L."/>
            <person name="Duong T.A."/>
            <person name="Gao Y."/>
            <person name="Hammerbacher A."/>
            <person name="Kikkert J.R."/>
            <person name="Li Y."/>
            <person name="Li H."/>
            <person name="Li K."/>
            <person name="Li Q."/>
            <person name="Liu X."/>
            <person name="Ma X."/>
            <person name="Naidoo K."/>
            <person name="Pethybridge S.J."/>
            <person name="Sun J."/>
            <person name="Steenkamp E.T."/>
            <person name="van der Nest M.A."/>
            <person name="van Wyk S."/>
            <person name="Wingfield M.J."/>
            <person name="Xiong C."/>
            <person name="Yue Q."/>
            <person name="Zhang X."/>
        </authorList>
    </citation>
    <scope>NUCLEOTIDE SEQUENCE [LARGE SCALE GENOMIC DNA]</scope>
    <source>
        <strain evidence="7 8">DSM 5745</strain>
    </source>
</reference>
<sequence length="238" mass="25100">MPSMQDNVSRRKSASPLGRALFTGLRALDVWWQYRLLTSGWASAAIAKLHGHPVPTAQILSSAGAGAGAGLQPYYGLITLLALGSSAKQIATMLLVSEQETPIASALTIAFFNTVFNSLNTLLSAWSVTSQSPATGLLSSPAIALGAAAYTVGILTEAISEVQRTAFKKDARNKGAPYAGGLFSLATNVNYGGYTLWRGGYALVCGGVPWGAVTFSFFFWDFAVRGVPVLEQYLVGRV</sequence>
<dbReference type="OrthoDB" id="67965at2759"/>
<dbReference type="GO" id="GO:0016020">
    <property type="term" value="C:membrane"/>
    <property type="evidence" value="ECO:0007669"/>
    <property type="project" value="UniProtKB-SubCell"/>
</dbReference>
<evidence type="ECO:0000313" key="8">
    <source>
        <dbReference type="Proteomes" id="UP000256690"/>
    </source>
</evidence>
<feature type="transmembrane region" description="Helical" evidence="5">
    <location>
        <begin position="134"/>
        <end position="155"/>
    </location>
</feature>